<accession>A0A087MFI8</accession>
<gene>
    <name evidence="1" type="ORF">N788_07855</name>
</gene>
<comment type="caution">
    <text evidence="1">The sequence shown here is derived from an EMBL/GenBank/DDBJ whole genome shotgun (WGS) entry which is preliminary data.</text>
</comment>
<keyword evidence="2" id="KW-1185">Reference proteome</keyword>
<dbReference type="Proteomes" id="UP000029085">
    <property type="component" value="Unassembled WGS sequence"/>
</dbReference>
<reference evidence="2" key="1">
    <citation type="submission" date="2013-08" db="EMBL/GenBank/DDBJ databases">
        <title>Genome sequencing of Arenimonas donghaensis.</title>
        <authorList>
            <person name="Chen F."/>
            <person name="Wang G."/>
        </authorList>
    </citation>
    <scope>NUCLEOTIDE SEQUENCE [LARGE SCALE GENOMIC DNA]</scope>
    <source>
        <strain evidence="2">HO3-R19</strain>
    </source>
</reference>
<dbReference type="STRING" id="1121014.N788_07855"/>
<protein>
    <submittedName>
        <fullName evidence="1">Uncharacterized protein</fullName>
    </submittedName>
</protein>
<dbReference type="AlphaFoldDB" id="A0A087MFI8"/>
<name>A0A087MFI8_9GAMM</name>
<reference evidence="1 2" key="2">
    <citation type="journal article" date="2015" name="Stand. Genomic Sci.">
        <title>High quality draft genomic sequence of Arenimonas donghaensis DSM 18148(T).</title>
        <authorList>
            <person name="Chen F."/>
            <person name="Wang H."/>
            <person name="Cao Y."/>
            <person name="Li X."/>
            <person name="Wang G."/>
        </authorList>
    </citation>
    <scope>NUCLEOTIDE SEQUENCE [LARGE SCALE GENOMIC DNA]</scope>
    <source>
        <strain evidence="1 2">HO3-R19</strain>
    </source>
</reference>
<proteinExistence type="predicted"/>
<evidence type="ECO:0000313" key="2">
    <source>
        <dbReference type="Proteomes" id="UP000029085"/>
    </source>
</evidence>
<organism evidence="1 2">
    <name type="scientific">Arenimonas donghaensis DSM 18148 = HO3-R19</name>
    <dbReference type="NCBI Taxonomy" id="1121014"/>
    <lineage>
        <taxon>Bacteria</taxon>
        <taxon>Pseudomonadati</taxon>
        <taxon>Pseudomonadota</taxon>
        <taxon>Gammaproteobacteria</taxon>
        <taxon>Lysobacterales</taxon>
        <taxon>Lysobacteraceae</taxon>
        <taxon>Arenimonas</taxon>
    </lineage>
</organism>
<sequence length="116" mass="12437">MNTGPTPLFRDLAPPPGGEQRLRQAMANLRNPGRRAIRRRWLEFSASAVGVALAWIVIVGNQGPALADQAQDAVRAVLSPPAGRFEAQSAEVVERPESTGAVRLYVLVPEIDDPGS</sequence>
<dbReference type="EMBL" id="AVCJ01000050">
    <property type="protein sequence ID" value="KFL35641.1"/>
    <property type="molecule type" value="Genomic_DNA"/>
</dbReference>
<evidence type="ECO:0000313" key="1">
    <source>
        <dbReference type="EMBL" id="KFL35641.1"/>
    </source>
</evidence>